<dbReference type="Pfam" id="PF10925">
    <property type="entry name" value="DUF2680"/>
    <property type="match status" value="1"/>
</dbReference>
<evidence type="ECO:0000313" key="2">
    <source>
        <dbReference type="EMBL" id="MBM7702064.1"/>
    </source>
</evidence>
<keyword evidence="2" id="KW-0969">Cilium</keyword>
<keyword evidence="2" id="KW-0966">Cell projection</keyword>
<dbReference type="InterPro" id="IPR024485">
    <property type="entry name" value="DUF2680"/>
</dbReference>
<organism evidence="2 3">
    <name type="scientific">Priestia iocasae</name>
    <dbReference type="NCBI Taxonomy" id="2291674"/>
    <lineage>
        <taxon>Bacteria</taxon>
        <taxon>Bacillati</taxon>
        <taxon>Bacillota</taxon>
        <taxon>Bacilli</taxon>
        <taxon>Bacillales</taxon>
        <taxon>Bacillaceae</taxon>
        <taxon>Priestia</taxon>
    </lineage>
</organism>
<protein>
    <submittedName>
        <fullName evidence="2">Flagellar motility protein MotE (MotC chaperone)</fullName>
    </submittedName>
</protein>
<keyword evidence="3" id="KW-1185">Reference proteome</keyword>
<feature type="chain" id="PRO_5047407724" evidence="1">
    <location>
        <begin position="22"/>
        <end position="107"/>
    </location>
</feature>
<gene>
    <name evidence="2" type="ORF">JOC83_000890</name>
</gene>
<comment type="caution">
    <text evidence="2">The sequence shown here is derived from an EMBL/GenBank/DDBJ whole genome shotgun (WGS) entry which is preliminary data.</text>
</comment>
<reference evidence="2 3" key="1">
    <citation type="submission" date="2021-01" db="EMBL/GenBank/DDBJ databases">
        <title>Genomic Encyclopedia of Type Strains, Phase IV (KMG-IV): sequencing the most valuable type-strain genomes for metagenomic binning, comparative biology and taxonomic classification.</title>
        <authorList>
            <person name="Goeker M."/>
        </authorList>
    </citation>
    <scope>NUCLEOTIDE SEQUENCE [LARGE SCALE GENOMIC DNA]</scope>
    <source>
        <strain evidence="2 3">DSM 104297</strain>
    </source>
</reference>
<evidence type="ECO:0000313" key="3">
    <source>
        <dbReference type="Proteomes" id="UP000809829"/>
    </source>
</evidence>
<evidence type="ECO:0000256" key="1">
    <source>
        <dbReference type="SAM" id="SignalP"/>
    </source>
</evidence>
<feature type="signal peptide" evidence="1">
    <location>
        <begin position="1"/>
        <end position="21"/>
    </location>
</feature>
<proteinExistence type="predicted"/>
<sequence>MRKFISTVALTAIVLSSSLTAVHAETSNQPIREKNIQLTDAQKQELSTLHKELLTKRKEVIQKYVEYGVMPKEKGDKIMSHLEKRYDQLEENNFIPKWEHHKKHHSH</sequence>
<name>A0ABS2QU81_9BACI</name>
<dbReference type="Proteomes" id="UP000809829">
    <property type="component" value="Unassembled WGS sequence"/>
</dbReference>
<accession>A0ABS2QU81</accession>
<keyword evidence="1" id="KW-0732">Signal</keyword>
<dbReference type="EMBL" id="JAFBFC010000001">
    <property type="protein sequence ID" value="MBM7702064.1"/>
    <property type="molecule type" value="Genomic_DNA"/>
</dbReference>
<dbReference type="RefSeq" id="WP_205184302.1">
    <property type="nucleotide sequence ID" value="NZ_JAFBFC010000001.1"/>
</dbReference>
<keyword evidence="2" id="KW-0282">Flagellum</keyword>